<evidence type="ECO:0000313" key="2">
    <source>
        <dbReference type="EMBL" id="UWZ54992.1"/>
    </source>
</evidence>
<feature type="chain" id="PRO_5040130210" description="Secreted protein" evidence="1">
    <location>
        <begin position="24"/>
        <end position="158"/>
    </location>
</feature>
<evidence type="ECO:0000313" key="3">
    <source>
        <dbReference type="Proteomes" id="UP001058003"/>
    </source>
</evidence>
<dbReference type="Proteomes" id="UP001058003">
    <property type="component" value="Chromosome"/>
</dbReference>
<dbReference type="EMBL" id="CP073767">
    <property type="protein sequence ID" value="UWZ54992.1"/>
    <property type="molecule type" value="Genomic_DNA"/>
</dbReference>
<dbReference type="AlphaFoldDB" id="A0A9Q9IF97"/>
<keyword evidence="1" id="KW-0732">Signal</keyword>
<evidence type="ECO:0000256" key="1">
    <source>
        <dbReference type="SAM" id="SignalP"/>
    </source>
</evidence>
<reference evidence="2" key="1">
    <citation type="submission" date="2021-04" db="EMBL/GenBank/DDBJ databases">
        <title>Dactylosporangium aurantiacum NRRL B-8018 full assembly.</title>
        <authorList>
            <person name="Hartkoorn R.C."/>
            <person name="Beaudoing E."/>
            <person name="Hot D."/>
        </authorList>
    </citation>
    <scope>NUCLEOTIDE SEQUENCE</scope>
    <source>
        <strain evidence="2">NRRL B-8018</strain>
    </source>
</reference>
<protein>
    <recommendedName>
        <fullName evidence="4">Secreted protein</fullName>
    </recommendedName>
</protein>
<dbReference type="RefSeq" id="WP_033363182.1">
    <property type="nucleotide sequence ID" value="NZ_CP073767.1"/>
</dbReference>
<dbReference type="KEGG" id="daur:Daura_01505"/>
<name>A0A9Q9IF97_9ACTN</name>
<proteinExistence type="predicted"/>
<evidence type="ECO:0008006" key="4">
    <source>
        <dbReference type="Google" id="ProtNLM"/>
    </source>
</evidence>
<accession>A0A9Q9IF97</accession>
<keyword evidence="3" id="KW-1185">Reference proteome</keyword>
<organism evidence="2 3">
    <name type="scientific">Dactylosporangium aurantiacum</name>
    <dbReference type="NCBI Taxonomy" id="35754"/>
    <lineage>
        <taxon>Bacteria</taxon>
        <taxon>Bacillati</taxon>
        <taxon>Actinomycetota</taxon>
        <taxon>Actinomycetes</taxon>
        <taxon>Micromonosporales</taxon>
        <taxon>Micromonosporaceae</taxon>
        <taxon>Dactylosporangium</taxon>
    </lineage>
</organism>
<feature type="signal peptide" evidence="1">
    <location>
        <begin position="1"/>
        <end position="23"/>
    </location>
</feature>
<gene>
    <name evidence="2" type="ORF">Daura_01505</name>
</gene>
<dbReference type="OrthoDB" id="3391636at2"/>
<sequence length="158" mass="15590">MSALWIAALAGAVVLVGSGVAVAVSAATGVGPAAGIFKDSGIAACETIRDNAAAKKASASAGPTTGATVKPSEDPAAAAAAYQRWRKAFAESRHEDLRVAGTEAMDLINQLSGSGDSEDDAGLALVAVGQLVQKWGALAGACANHGVTIPKITEMSDG</sequence>